<dbReference type="InterPro" id="IPR051781">
    <property type="entry name" value="Metallo-dep_Hydrolase"/>
</dbReference>
<organism evidence="3 4">
    <name type="scientific">Purpureocillium lilacinum</name>
    <name type="common">Paecilomyces lilacinus</name>
    <dbReference type="NCBI Taxonomy" id="33203"/>
    <lineage>
        <taxon>Eukaryota</taxon>
        <taxon>Fungi</taxon>
        <taxon>Dikarya</taxon>
        <taxon>Ascomycota</taxon>
        <taxon>Pezizomycotina</taxon>
        <taxon>Sordariomycetes</taxon>
        <taxon>Hypocreomycetidae</taxon>
        <taxon>Hypocreales</taxon>
        <taxon>Ophiocordycipitaceae</taxon>
        <taxon>Purpureocillium</taxon>
    </lineage>
</organism>
<dbReference type="Gene3D" id="3.40.50.10910">
    <property type="entry name" value="Amidohydrolase"/>
    <property type="match status" value="1"/>
</dbReference>
<dbReference type="Proteomes" id="UP000245956">
    <property type="component" value="Unassembled WGS sequence"/>
</dbReference>
<dbReference type="InterPro" id="IPR011059">
    <property type="entry name" value="Metal-dep_hydrolase_composite"/>
</dbReference>
<name>A0A2U3EQI9_PURLI</name>
<dbReference type="Gene3D" id="3.30.110.90">
    <property type="entry name" value="Amidohydrolase"/>
    <property type="match status" value="1"/>
</dbReference>
<dbReference type="Gene3D" id="2.30.40.10">
    <property type="entry name" value="Urease, subunit C, domain 1"/>
    <property type="match status" value="1"/>
</dbReference>
<comment type="caution">
    <text evidence="3">The sequence shown here is derived from an EMBL/GenBank/DDBJ whole genome shotgun (WGS) entry which is preliminary data.</text>
</comment>
<keyword evidence="3" id="KW-0378">Hydrolase</keyword>
<feature type="compositionally biased region" description="Basic and acidic residues" evidence="1">
    <location>
        <begin position="13"/>
        <end position="25"/>
    </location>
</feature>
<accession>A0A2U3EQI9</accession>
<dbReference type="SUPFAM" id="SSF51338">
    <property type="entry name" value="Composite domain of metallo-dependent hydrolases"/>
    <property type="match status" value="1"/>
</dbReference>
<dbReference type="EMBL" id="LCWV01000001">
    <property type="protein sequence ID" value="PWI76764.1"/>
    <property type="molecule type" value="Genomic_DNA"/>
</dbReference>
<dbReference type="PANTHER" id="PTHR43135:SF3">
    <property type="entry name" value="ALPHA-D-RIBOSE 1-METHYLPHOSPHONATE 5-TRIPHOSPHATE DIPHOSPHATASE"/>
    <property type="match status" value="1"/>
</dbReference>
<dbReference type="PANTHER" id="PTHR43135">
    <property type="entry name" value="ALPHA-D-RIBOSE 1-METHYLPHOSPHONATE 5-TRIPHOSPHATE DIPHOSPHATASE"/>
    <property type="match status" value="1"/>
</dbReference>
<feature type="domain" description="Amidohydrolase-related" evidence="2">
    <location>
        <begin position="143"/>
        <end position="430"/>
    </location>
</feature>
<evidence type="ECO:0000256" key="1">
    <source>
        <dbReference type="SAM" id="MobiDB-lite"/>
    </source>
</evidence>
<gene>
    <name evidence="3" type="ORF">PCL_03958</name>
</gene>
<dbReference type="InterPro" id="IPR032466">
    <property type="entry name" value="Metal_Hydrolase"/>
</dbReference>
<dbReference type="AlphaFoldDB" id="A0A2U3EQI9"/>
<evidence type="ECO:0000313" key="4">
    <source>
        <dbReference type="Proteomes" id="UP000245956"/>
    </source>
</evidence>
<reference evidence="3 4" key="1">
    <citation type="journal article" date="2016" name="Front. Microbiol.">
        <title>Genome and transcriptome sequences reveal the specific parasitism of the nematophagous Purpureocillium lilacinum 36-1.</title>
        <authorList>
            <person name="Xie J."/>
            <person name="Li S."/>
            <person name="Mo C."/>
            <person name="Xiao X."/>
            <person name="Peng D."/>
            <person name="Wang G."/>
            <person name="Xiao Y."/>
        </authorList>
    </citation>
    <scope>NUCLEOTIDE SEQUENCE [LARGE SCALE GENOMIC DNA]</scope>
    <source>
        <strain evidence="3 4">36-1</strain>
    </source>
</reference>
<dbReference type="GO" id="GO:0016810">
    <property type="term" value="F:hydrolase activity, acting on carbon-nitrogen (but not peptide) bonds"/>
    <property type="evidence" value="ECO:0007669"/>
    <property type="project" value="InterPro"/>
</dbReference>
<evidence type="ECO:0000313" key="3">
    <source>
        <dbReference type="EMBL" id="PWI76764.1"/>
    </source>
</evidence>
<proteinExistence type="predicted"/>
<dbReference type="Pfam" id="PF01979">
    <property type="entry name" value="Amidohydro_1"/>
    <property type="match status" value="1"/>
</dbReference>
<evidence type="ECO:0000259" key="2">
    <source>
        <dbReference type="Pfam" id="PF01979"/>
    </source>
</evidence>
<sequence length="449" mass="47133">MGLSNVHKPRGARVRDGMPTREDTRPSGQAVREYPGGFDVPGSLIESHWRASQGGIVPGNGSVEAALATPDNIPRPSMTIIAITNVDLFDGHGIRHVLSQCFEGSPGNVIQPQSLPDVSVDGTGCTLIPGLIDCKVDANSSPTALSSFAAYGVTTVIDLVSSSAENQAMRRESRSPKMPSYLGSGCVLGSEATASRGLFPFRAVRVVKTPSEARRLVEELVEDPIRADYINIIADQPGLDPETLAAAVAAAHARGKLAIAHASQSHAYDAALLAGFDIVTAVPVDGPLDASTVQGFAEQGIAVVPTLCSVQQASQGEATPGCDFGFAIAAVRQLYCAGVRICAGTTAYQRRNTTIPFGTSLHDELELLSKAGLSNLDVLRAATCVPASVFRLHDRGTIEAGKRADLVLVHGTPLTDLTATRRIRQAWIEGVGVEVEMELAVKAEVEGKA</sequence>
<protein>
    <submittedName>
        <fullName evidence="3">Putative amidohydrolase protein</fullName>
    </submittedName>
</protein>
<dbReference type="Gene3D" id="1.20.58.520">
    <property type="entry name" value="Amidohydrolase"/>
    <property type="match status" value="1"/>
</dbReference>
<dbReference type="InterPro" id="IPR006680">
    <property type="entry name" value="Amidohydro-rel"/>
</dbReference>
<feature type="region of interest" description="Disordered" evidence="1">
    <location>
        <begin position="1"/>
        <end position="35"/>
    </location>
</feature>
<dbReference type="SUPFAM" id="SSF51556">
    <property type="entry name" value="Metallo-dependent hydrolases"/>
    <property type="match status" value="1"/>
</dbReference>